<evidence type="ECO:0000256" key="4">
    <source>
        <dbReference type="ARBA" id="ARBA00022448"/>
    </source>
</evidence>
<dbReference type="KEGG" id="rfo:REIFOR_03093"/>
<feature type="transmembrane region" description="Helical" evidence="13">
    <location>
        <begin position="270"/>
        <end position="293"/>
    </location>
</feature>
<feature type="transmembrane region" description="Helical" evidence="13">
    <location>
        <begin position="20"/>
        <end position="39"/>
    </location>
</feature>
<feature type="transmembrane region" description="Helical" evidence="13">
    <location>
        <begin position="133"/>
        <end position="156"/>
    </location>
</feature>
<keyword evidence="5" id="KW-1003">Cell membrane</keyword>
<dbReference type="OrthoDB" id="9814222at2"/>
<keyword evidence="8" id="KW-0808">Transferase</keyword>
<evidence type="ECO:0000256" key="11">
    <source>
        <dbReference type="ARBA" id="ARBA00022989"/>
    </source>
</evidence>
<evidence type="ECO:0000256" key="5">
    <source>
        <dbReference type="ARBA" id="ARBA00022475"/>
    </source>
</evidence>
<comment type="catalytic activity">
    <reaction evidence="1">
        <text>D-mannitol(out) + N(pros)-phospho-L-histidyl-[protein] = D-mannitol 1-phosphate(in) + L-histidyl-[protein]</text>
        <dbReference type="Rhea" id="RHEA:33363"/>
        <dbReference type="Rhea" id="RHEA-COMP:9745"/>
        <dbReference type="Rhea" id="RHEA-COMP:9746"/>
        <dbReference type="ChEBI" id="CHEBI:16899"/>
        <dbReference type="ChEBI" id="CHEBI:29979"/>
        <dbReference type="ChEBI" id="CHEBI:61381"/>
        <dbReference type="ChEBI" id="CHEBI:64837"/>
        <dbReference type="EC" id="2.7.1.197"/>
    </reaction>
</comment>
<evidence type="ECO:0000259" key="14">
    <source>
        <dbReference type="PROSITE" id="PS51099"/>
    </source>
</evidence>
<feature type="transmembrane region" description="Helical" evidence="13">
    <location>
        <begin position="48"/>
        <end position="67"/>
    </location>
</feature>
<feature type="transmembrane region" description="Helical" evidence="13">
    <location>
        <begin position="162"/>
        <end position="182"/>
    </location>
</feature>
<keyword evidence="10 13" id="KW-0812">Transmembrane</keyword>
<dbReference type="NCBIfam" id="TIGR00851">
    <property type="entry name" value="mtlA"/>
    <property type="match status" value="1"/>
</dbReference>
<dbReference type="GO" id="GO:0005886">
    <property type="term" value="C:plasma membrane"/>
    <property type="evidence" value="ECO:0007669"/>
    <property type="project" value="UniProtKB-SubCell"/>
</dbReference>
<feature type="domain" description="PTS EIIC type-2" evidence="15">
    <location>
        <begin position="13"/>
        <end position="343"/>
    </location>
</feature>
<dbReference type="InterPro" id="IPR003352">
    <property type="entry name" value="PTS_EIIC"/>
</dbReference>
<keyword evidence="6" id="KW-0597">Phosphoprotein</keyword>
<dbReference type="InterPro" id="IPR050893">
    <property type="entry name" value="Sugar_PTS"/>
</dbReference>
<comment type="subcellular location">
    <subcellularLocation>
        <location evidence="2">Cell membrane</location>
        <topology evidence="2">Multi-pass membrane protein</topology>
    </subcellularLocation>
</comment>
<dbReference type="Proteomes" id="UP000229757">
    <property type="component" value="Chromosome"/>
</dbReference>
<evidence type="ECO:0000256" key="6">
    <source>
        <dbReference type="ARBA" id="ARBA00022553"/>
    </source>
</evidence>
<evidence type="ECO:0000256" key="7">
    <source>
        <dbReference type="ARBA" id="ARBA00022597"/>
    </source>
</evidence>
<evidence type="ECO:0000256" key="12">
    <source>
        <dbReference type="ARBA" id="ARBA00023136"/>
    </source>
</evidence>
<dbReference type="InterPro" id="IPR003501">
    <property type="entry name" value="PTS_EIIB_2/3"/>
</dbReference>
<dbReference type="InterPro" id="IPR004718">
    <property type="entry name" value="PTS_IIC_mtl"/>
</dbReference>
<dbReference type="InterPro" id="IPR013014">
    <property type="entry name" value="PTS_EIIC_2"/>
</dbReference>
<dbReference type="EC" id="2.7.1.197" evidence="3"/>
<keyword evidence="9" id="KW-0598">Phosphotransferase system</keyword>
<keyword evidence="17" id="KW-1185">Reference proteome</keyword>
<keyword evidence="11 13" id="KW-1133">Transmembrane helix</keyword>
<dbReference type="PROSITE" id="PS51104">
    <property type="entry name" value="PTS_EIIC_TYPE_2"/>
    <property type="match status" value="1"/>
</dbReference>
<evidence type="ECO:0000256" key="13">
    <source>
        <dbReference type="SAM" id="Phobius"/>
    </source>
</evidence>
<keyword evidence="7" id="KW-0762">Sugar transport</keyword>
<dbReference type="Pfam" id="PF02378">
    <property type="entry name" value="PTS_EIIC"/>
    <property type="match status" value="1"/>
</dbReference>
<dbReference type="GO" id="GO:0009401">
    <property type="term" value="P:phosphoenolpyruvate-dependent sugar phosphotransferase system"/>
    <property type="evidence" value="ECO:0007669"/>
    <property type="project" value="UniProtKB-KW"/>
</dbReference>
<dbReference type="InterPro" id="IPR013011">
    <property type="entry name" value="PTS_EIIB_2"/>
</dbReference>
<dbReference type="AlphaFoldDB" id="A0A2K8KUB9"/>
<gene>
    <name evidence="16" type="ORF">REIFOR_03093</name>
</gene>
<feature type="transmembrane region" description="Helical" evidence="13">
    <location>
        <begin position="79"/>
        <end position="112"/>
    </location>
</feature>
<evidence type="ECO:0000256" key="8">
    <source>
        <dbReference type="ARBA" id="ARBA00022679"/>
    </source>
</evidence>
<dbReference type="SUPFAM" id="SSF52794">
    <property type="entry name" value="PTS system IIB component-like"/>
    <property type="match status" value="1"/>
</dbReference>
<name>A0A2K8KUB9_9GAMM</name>
<dbReference type="Gene3D" id="3.40.50.2300">
    <property type="match status" value="1"/>
</dbReference>
<evidence type="ECO:0000313" key="17">
    <source>
        <dbReference type="Proteomes" id="UP000229757"/>
    </source>
</evidence>
<dbReference type="PROSITE" id="PS51099">
    <property type="entry name" value="PTS_EIIB_TYPE_2"/>
    <property type="match status" value="1"/>
</dbReference>
<dbReference type="PANTHER" id="PTHR30181">
    <property type="entry name" value="MANNITOL PERMEASE IIC COMPONENT"/>
    <property type="match status" value="1"/>
</dbReference>
<evidence type="ECO:0000259" key="15">
    <source>
        <dbReference type="PROSITE" id="PS51104"/>
    </source>
</evidence>
<evidence type="ECO:0000256" key="1">
    <source>
        <dbReference type="ARBA" id="ARBA00001655"/>
    </source>
</evidence>
<dbReference type="RefSeq" id="WP_100258416.1">
    <property type="nucleotide sequence ID" value="NZ_CP011797.1"/>
</dbReference>
<feature type="transmembrane region" description="Helical" evidence="13">
    <location>
        <begin position="313"/>
        <end position="336"/>
    </location>
</feature>
<dbReference type="NCBIfam" id="NF011663">
    <property type="entry name" value="PRK15083.1"/>
    <property type="match status" value="1"/>
</dbReference>
<evidence type="ECO:0000256" key="10">
    <source>
        <dbReference type="ARBA" id="ARBA00022692"/>
    </source>
</evidence>
<evidence type="ECO:0000313" key="16">
    <source>
        <dbReference type="EMBL" id="ATX78212.1"/>
    </source>
</evidence>
<keyword evidence="4" id="KW-0813">Transport</keyword>
<dbReference type="EMBL" id="CP011797">
    <property type="protein sequence ID" value="ATX78212.1"/>
    <property type="molecule type" value="Genomic_DNA"/>
</dbReference>
<evidence type="ECO:0000256" key="9">
    <source>
        <dbReference type="ARBA" id="ARBA00022683"/>
    </source>
</evidence>
<dbReference type="InterPro" id="IPR036095">
    <property type="entry name" value="PTS_EIIB-like_sf"/>
</dbReference>
<reference evidence="16 17" key="1">
    <citation type="journal article" date="2017" name="Environ. Microbiol.">
        <title>Genomic and physiological analyses of 'Reinekea forsetii' reveal a versatile opportunistic lifestyle during spring algae blooms.</title>
        <authorList>
            <person name="Avci B."/>
            <person name="Hahnke R.L."/>
            <person name="Chafee M."/>
            <person name="Fischer T."/>
            <person name="Gruber-Vodicka H."/>
            <person name="Tegetmeyer H.E."/>
            <person name="Harder J."/>
            <person name="Fuchs B.M."/>
            <person name="Amann R.I."/>
            <person name="Teeling H."/>
        </authorList>
    </citation>
    <scope>NUCLEOTIDE SEQUENCE [LARGE SCALE GENOMIC DNA]</scope>
    <source>
        <strain evidence="16 17">Hel1_31_D35</strain>
    </source>
</reference>
<organism evidence="16 17">
    <name type="scientific">Reinekea forsetii</name>
    <dbReference type="NCBI Taxonomy" id="1336806"/>
    <lineage>
        <taxon>Bacteria</taxon>
        <taxon>Pseudomonadati</taxon>
        <taxon>Pseudomonadota</taxon>
        <taxon>Gammaproteobacteria</taxon>
        <taxon>Oceanospirillales</taxon>
        <taxon>Saccharospirillaceae</taxon>
        <taxon>Reinekea</taxon>
    </lineage>
</organism>
<keyword evidence="12 13" id="KW-0472">Membrane</keyword>
<proteinExistence type="predicted"/>
<dbReference type="GO" id="GO:0090563">
    <property type="term" value="F:protein-phosphocysteine-sugar phosphotransferase activity"/>
    <property type="evidence" value="ECO:0007669"/>
    <property type="project" value="TreeGrafter"/>
</dbReference>
<protein>
    <recommendedName>
        <fullName evidence="3">protein-N(pi)-phosphohistidine--D-mannitol phosphotransferase</fullName>
        <ecNumber evidence="3">2.7.1.197</ecNumber>
    </recommendedName>
</protein>
<feature type="domain" description="PTS EIIB type-2" evidence="14">
    <location>
        <begin position="374"/>
        <end position="460"/>
    </location>
</feature>
<evidence type="ECO:0000256" key="2">
    <source>
        <dbReference type="ARBA" id="ARBA00004651"/>
    </source>
</evidence>
<sequence>MSENNLKIGVQSFGRFLSGMVMPNIGAFIAWGLITALFIPTGWIPNEYLSALVGPMITYLLPLLIGYTGGKMVGGERGAVAGAITTMGVIVGASIPMFLGAMIAGPLGGLAIKKFDQAVEGKVKAGFEMLVNNFSLGIIGMLTALIAYTLVGPVVLAITEALGAGVGWIVSHSLLPLVSILVEPAKILFLNNAINHGVFTPLGAEQAAATGKSIFYLIETNPGPGLGILLAYMLAGKGVAQKSAYGASIIHFFGGIHEIYFPYILMKPRLIIAVIAGGMAGVTFNMVTGNALVGPPSPGSVFALILMSTKGMGILLTLASIAIAATVSFLIAAVIIRSDASSTDDLEAAQATVNANKASSKGLGNAVTGASQVRRIVVACDAGMGSSAMGATVLRGKLKAAGLDINVSNAAINDLTDADIVITQSELSARAKAKLPSAQHLSIENFMDGGFYDDLVAKLV</sequence>
<dbReference type="Pfam" id="PF02302">
    <property type="entry name" value="PTS_IIB"/>
    <property type="match status" value="1"/>
</dbReference>
<dbReference type="GO" id="GO:0022872">
    <property type="term" value="F:protein-N(PI)-phosphohistidine-mannitol phosphotransferase system transmembrane transporter activity"/>
    <property type="evidence" value="ECO:0007669"/>
    <property type="project" value="InterPro"/>
</dbReference>
<dbReference type="CDD" id="cd05567">
    <property type="entry name" value="PTS_IIB_mannitol"/>
    <property type="match status" value="1"/>
</dbReference>
<dbReference type="PANTHER" id="PTHR30181:SF2">
    <property type="entry name" value="PTS SYSTEM MANNITOL-SPECIFIC EIICBA COMPONENT"/>
    <property type="match status" value="1"/>
</dbReference>
<accession>A0A2K8KUB9</accession>
<dbReference type="InterPro" id="IPR029503">
    <property type="entry name" value="PTS_EIIB_mannitol"/>
</dbReference>
<evidence type="ECO:0000256" key="3">
    <source>
        <dbReference type="ARBA" id="ARBA00011909"/>
    </source>
</evidence>